<dbReference type="PRINTS" id="PR00032">
    <property type="entry name" value="HTHARAC"/>
</dbReference>
<gene>
    <name evidence="5" type="ORF">DFQ01_14113</name>
</gene>
<dbReference type="Pfam" id="PF02311">
    <property type="entry name" value="AraC_binding"/>
    <property type="match status" value="1"/>
</dbReference>
<dbReference type="InterPro" id="IPR009057">
    <property type="entry name" value="Homeodomain-like_sf"/>
</dbReference>
<feature type="domain" description="HTH araC/xylS-type" evidence="4">
    <location>
        <begin position="190"/>
        <end position="288"/>
    </location>
</feature>
<dbReference type="Gene3D" id="1.10.10.60">
    <property type="entry name" value="Homeodomain-like"/>
    <property type="match status" value="2"/>
</dbReference>
<dbReference type="Gene3D" id="2.60.120.10">
    <property type="entry name" value="Jelly Rolls"/>
    <property type="match status" value="1"/>
</dbReference>
<dbReference type="InterPro" id="IPR037923">
    <property type="entry name" value="HTH-like"/>
</dbReference>
<keyword evidence="3" id="KW-0804">Transcription</keyword>
<evidence type="ECO:0000256" key="2">
    <source>
        <dbReference type="ARBA" id="ARBA00023125"/>
    </source>
</evidence>
<dbReference type="GO" id="GO:0043565">
    <property type="term" value="F:sequence-specific DNA binding"/>
    <property type="evidence" value="ECO:0007669"/>
    <property type="project" value="InterPro"/>
</dbReference>
<dbReference type="EMBL" id="QGTQ01000041">
    <property type="protein sequence ID" value="PWV90600.1"/>
    <property type="molecule type" value="Genomic_DNA"/>
</dbReference>
<dbReference type="InterPro" id="IPR018060">
    <property type="entry name" value="HTH_AraC"/>
</dbReference>
<dbReference type="Pfam" id="PF12833">
    <property type="entry name" value="HTH_18"/>
    <property type="match status" value="1"/>
</dbReference>
<dbReference type="Proteomes" id="UP000246635">
    <property type="component" value="Unassembled WGS sequence"/>
</dbReference>
<dbReference type="InterPro" id="IPR014710">
    <property type="entry name" value="RmlC-like_jellyroll"/>
</dbReference>
<dbReference type="AlphaFoldDB" id="A0A2V2YEI1"/>
<keyword evidence="2" id="KW-0238">DNA-binding</keyword>
<dbReference type="SMART" id="SM00342">
    <property type="entry name" value="HTH_ARAC"/>
    <property type="match status" value="1"/>
</dbReference>
<dbReference type="PROSITE" id="PS00041">
    <property type="entry name" value="HTH_ARAC_FAMILY_1"/>
    <property type="match status" value="1"/>
</dbReference>
<dbReference type="PANTHER" id="PTHR43280">
    <property type="entry name" value="ARAC-FAMILY TRANSCRIPTIONAL REGULATOR"/>
    <property type="match status" value="1"/>
</dbReference>
<dbReference type="PANTHER" id="PTHR43280:SF28">
    <property type="entry name" value="HTH-TYPE TRANSCRIPTIONAL ACTIVATOR RHAS"/>
    <property type="match status" value="1"/>
</dbReference>
<dbReference type="PROSITE" id="PS01124">
    <property type="entry name" value="HTH_ARAC_FAMILY_2"/>
    <property type="match status" value="1"/>
</dbReference>
<dbReference type="InterPro" id="IPR018062">
    <property type="entry name" value="HTH_AraC-typ_CS"/>
</dbReference>
<name>A0A2V2YEI1_9BACL</name>
<evidence type="ECO:0000313" key="6">
    <source>
        <dbReference type="Proteomes" id="UP000246635"/>
    </source>
</evidence>
<comment type="caution">
    <text evidence="5">The sequence shown here is derived from an EMBL/GenBank/DDBJ whole genome shotgun (WGS) entry which is preliminary data.</text>
</comment>
<dbReference type="GO" id="GO:0003700">
    <property type="term" value="F:DNA-binding transcription factor activity"/>
    <property type="evidence" value="ECO:0007669"/>
    <property type="project" value="InterPro"/>
</dbReference>
<dbReference type="SUPFAM" id="SSF46689">
    <property type="entry name" value="Homeodomain-like"/>
    <property type="match status" value="2"/>
</dbReference>
<protein>
    <submittedName>
        <fullName evidence="5">AraC-like protein</fullName>
    </submittedName>
</protein>
<proteinExistence type="predicted"/>
<dbReference type="InterPro" id="IPR003313">
    <property type="entry name" value="AraC-bd"/>
</dbReference>
<sequence length="293" mass="34412">MNYLFEPVQMHNKPLVYGPTTRSTASYPGFYHWHQCCEILFIHQGSGFVIVNQKTYEMRPGMMFFFQPFQLHKIYASVSENTPYVRTMMFFDPHYFNQALHPFRARHAIFERLWRSAQPIEPIDLQFRLAWMEQVFTMYDDRCAVGKGINAEEDMIMLLLHILEAASDTELGRQQNKGAGIEVRPFSYAEQIMSWVEEHYAEDIHLEDIAQRLHLSKSYVSRLFQQETGGNLSEYITARRIKQACRLLQNSSHAVERISEEVGYPNVSYFIRLFKKVVGTTPLKYRSAARQQE</sequence>
<evidence type="ECO:0000256" key="1">
    <source>
        <dbReference type="ARBA" id="ARBA00023015"/>
    </source>
</evidence>
<keyword evidence="1" id="KW-0805">Transcription regulation</keyword>
<reference evidence="5 6" key="1">
    <citation type="submission" date="2018-05" db="EMBL/GenBank/DDBJ databases">
        <title>Genomic Encyclopedia of Type Strains, Phase III (KMG-III): the genomes of soil and plant-associated and newly described type strains.</title>
        <authorList>
            <person name="Whitman W."/>
        </authorList>
    </citation>
    <scope>NUCLEOTIDE SEQUENCE [LARGE SCALE GENOMIC DNA]</scope>
    <source>
        <strain evidence="5 6">CECT 5696</strain>
    </source>
</reference>
<dbReference type="InterPro" id="IPR020449">
    <property type="entry name" value="Tscrpt_reg_AraC-type_HTH"/>
</dbReference>
<evidence type="ECO:0000313" key="5">
    <source>
        <dbReference type="EMBL" id="PWV90600.1"/>
    </source>
</evidence>
<evidence type="ECO:0000256" key="3">
    <source>
        <dbReference type="ARBA" id="ARBA00023163"/>
    </source>
</evidence>
<organism evidence="5 6">
    <name type="scientific">Paenibacillus cellulosilyticus</name>
    <dbReference type="NCBI Taxonomy" id="375489"/>
    <lineage>
        <taxon>Bacteria</taxon>
        <taxon>Bacillati</taxon>
        <taxon>Bacillota</taxon>
        <taxon>Bacilli</taxon>
        <taxon>Bacillales</taxon>
        <taxon>Paenibacillaceae</taxon>
        <taxon>Paenibacillus</taxon>
    </lineage>
</organism>
<accession>A0A2V2YEI1</accession>
<evidence type="ECO:0000259" key="4">
    <source>
        <dbReference type="PROSITE" id="PS01124"/>
    </source>
</evidence>
<keyword evidence="6" id="KW-1185">Reference proteome</keyword>
<dbReference type="SUPFAM" id="SSF51215">
    <property type="entry name" value="Regulatory protein AraC"/>
    <property type="match status" value="1"/>
</dbReference>